<dbReference type="PANTHER" id="PTHR47089">
    <property type="entry name" value="ABC TRANSPORTER, PERMEASE PROTEIN"/>
    <property type="match status" value="1"/>
</dbReference>
<dbReference type="Proteomes" id="UP000760668">
    <property type="component" value="Unassembled WGS sequence"/>
</dbReference>
<feature type="transmembrane region" description="Helical" evidence="6">
    <location>
        <begin position="105"/>
        <end position="121"/>
    </location>
</feature>
<keyword evidence="2" id="KW-1003">Cell membrane</keyword>
<dbReference type="GO" id="GO:0022857">
    <property type="term" value="F:transmembrane transporter activity"/>
    <property type="evidence" value="ECO:0007669"/>
    <property type="project" value="InterPro"/>
</dbReference>
<comment type="caution">
    <text evidence="7">The sequence shown here is derived from an EMBL/GenBank/DDBJ whole genome shotgun (WGS) entry which is preliminary data.</text>
</comment>
<feature type="transmembrane region" description="Helical" evidence="6">
    <location>
        <begin position="78"/>
        <end position="98"/>
    </location>
</feature>
<evidence type="ECO:0000313" key="8">
    <source>
        <dbReference type="Proteomes" id="UP000760668"/>
    </source>
</evidence>
<feature type="transmembrane region" description="Helical" evidence="6">
    <location>
        <begin position="29"/>
        <end position="51"/>
    </location>
</feature>
<evidence type="ECO:0000256" key="2">
    <source>
        <dbReference type="ARBA" id="ARBA00022475"/>
    </source>
</evidence>
<keyword evidence="5 6" id="KW-0472">Membrane</keyword>
<feature type="transmembrane region" description="Helical" evidence="6">
    <location>
        <begin position="255"/>
        <end position="278"/>
    </location>
</feature>
<feature type="transmembrane region" description="Helical" evidence="6">
    <location>
        <begin position="290"/>
        <end position="317"/>
    </location>
</feature>
<name>A0A921MP79_9FIRM</name>
<sequence>MTAQVKAAEHREPLVRIAKRTDISRGKSWAIRAAAIVLALLLGALIMLLLGHNPFLVYGDMIRGSLGTQTGRRETVKIAVPLLGAAVAIAPAFMMKFWNIGAEGQILAGGIAATYFALFWADTLPKVPLLIVMCLAAAIAGALWGLIPAFFKAKWGTNETLFTLMLNYIALGIEQYLQNGPWKDTKGTGFPIIAQFASNARLPKVLGVHAGWIIVLIFVVLMFLYLRYTKQGYEIAVVGESEATARYSGMSVPKIVMRTMCISGAIAGIVGFTVVSGADYTLNANTAGGVGFTAITVAWLAGLNPIIMVFIAAFLAILTKGSGTIQTNFSIPASVADVLTGIILFAMLGCEFFIRYRLIFRGKGEHSNG</sequence>
<keyword evidence="3 6" id="KW-0812">Transmembrane</keyword>
<accession>A0A921MP79</accession>
<dbReference type="PANTHER" id="PTHR47089:SF1">
    <property type="entry name" value="GUANOSINE ABC TRANSPORTER PERMEASE PROTEIN NUPP"/>
    <property type="match status" value="1"/>
</dbReference>
<dbReference type="InterPro" id="IPR001851">
    <property type="entry name" value="ABC_transp_permease"/>
</dbReference>
<dbReference type="EMBL" id="DYUC01000112">
    <property type="protein sequence ID" value="HJG87611.1"/>
    <property type="molecule type" value="Genomic_DNA"/>
</dbReference>
<dbReference type="AlphaFoldDB" id="A0A921MP79"/>
<dbReference type="GO" id="GO:0005886">
    <property type="term" value="C:plasma membrane"/>
    <property type="evidence" value="ECO:0007669"/>
    <property type="project" value="UniProtKB-SubCell"/>
</dbReference>
<feature type="transmembrane region" description="Helical" evidence="6">
    <location>
        <begin position="206"/>
        <end position="226"/>
    </location>
</feature>
<feature type="transmembrane region" description="Helical" evidence="6">
    <location>
        <begin position="127"/>
        <end position="147"/>
    </location>
</feature>
<evidence type="ECO:0000256" key="5">
    <source>
        <dbReference type="ARBA" id="ARBA00023136"/>
    </source>
</evidence>
<reference evidence="7" key="1">
    <citation type="journal article" date="2021" name="PeerJ">
        <title>Extensive microbial diversity within the chicken gut microbiome revealed by metagenomics and culture.</title>
        <authorList>
            <person name="Gilroy R."/>
            <person name="Ravi A."/>
            <person name="Getino M."/>
            <person name="Pursley I."/>
            <person name="Horton D.L."/>
            <person name="Alikhan N.F."/>
            <person name="Baker D."/>
            <person name="Gharbi K."/>
            <person name="Hall N."/>
            <person name="Watson M."/>
            <person name="Adriaenssens E.M."/>
            <person name="Foster-Nyarko E."/>
            <person name="Jarju S."/>
            <person name="Secka A."/>
            <person name="Antonio M."/>
            <person name="Oren A."/>
            <person name="Chaudhuri R.R."/>
            <person name="La Ragione R."/>
            <person name="Hildebrand F."/>
            <person name="Pallen M.J."/>
        </authorList>
    </citation>
    <scope>NUCLEOTIDE SEQUENCE</scope>
    <source>
        <strain evidence="7">CHK179-5677</strain>
    </source>
</reference>
<keyword evidence="4 6" id="KW-1133">Transmembrane helix</keyword>
<dbReference type="RefSeq" id="WP_006570920.1">
    <property type="nucleotide sequence ID" value="NZ_DYUC01000112.1"/>
</dbReference>
<gene>
    <name evidence="7" type="ORF">K8V01_11445</name>
</gene>
<dbReference type="Pfam" id="PF02653">
    <property type="entry name" value="BPD_transp_2"/>
    <property type="match status" value="1"/>
</dbReference>
<feature type="transmembrane region" description="Helical" evidence="6">
    <location>
        <begin position="329"/>
        <end position="354"/>
    </location>
</feature>
<evidence type="ECO:0000256" key="1">
    <source>
        <dbReference type="ARBA" id="ARBA00004651"/>
    </source>
</evidence>
<evidence type="ECO:0000256" key="3">
    <source>
        <dbReference type="ARBA" id="ARBA00022692"/>
    </source>
</evidence>
<comment type="subcellular location">
    <subcellularLocation>
        <location evidence="1">Cell membrane</location>
        <topology evidence="1">Multi-pass membrane protein</topology>
    </subcellularLocation>
</comment>
<protein>
    <submittedName>
        <fullName evidence="7">ABC transporter permease</fullName>
    </submittedName>
</protein>
<proteinExistence type="predicted"/>
<organism evidence="7 8">
    <name type="scientific">Pseudoflavonifractor capillosus</name>
    <dbReference type="NCBI Taxonomy" id="106588"/>
    <lineage>
        <taxon>Bacteria</taxon>
        <taxon>Bacillati</taxon>
        <taxon>Bacillota</taxon>
        <taxon>Clostridia</taxon>
        <taxon>Eubacteriales</taxon>
        <taxon>Oscillospiraceae</taxon>
        <taxon>Pseudoflavonifractor</taxon>
    </lineage>
</organism>
<evidence type="ECO:0000256" key="6">
    <source>
        <dbReference type="SAM" id="Phobius"/>
    </source>
</evidence>
<dbReference type="CDD" id="cd06580">
    <property type="entry name" value="TM_PBP1_transp_TpRbsC_like"/>
    <property type="match status" value="1"/>
</dbReference>
<evidence type="ECO:0000313" key="7">
    <source>
        <dbReference type="EMBL" id="HJG87611.1"/>
    </source>
</evidence>
<reference evidence="7" key="2">
    <citation type="submission" date="2021-09" db="EMBL/GenBank/DDBJ databases">
        <authorList>
            <person name="Gilroy R."/>
        </authorList>
    </citation>
    <scope>NUCLEOTIDE SEQUENCE</scope>
    <source>
        <strain evidence="7">CHK179-5677</strain>
    </source>
</reference>
<evidence type="ECO:0000256" key="4">
    <source>
        <dbReference type="ARBA" id="ARBA00022989"/>
    </source>
</evidence>